<evidence type="ECO:0008006" key="4">
    <source>
        <dbReference type="Google" id="ProtNLM"/>
    </source>
</evidence>
<comment type="caution">
    <text evidence="2">The sequence shown here is derived from an EMBL/GenBank/DDBJ whole genome shotgun (WGS) entry which is preliminary data.</text>
</comment>
<evidence type="ECO:0000313" key="3">
    <source>
        <dbReference type="Proteomes" id="UP001601444"/>
    </source>
</evidence>
<dbReference type="PRINTS" id="PR00313">
    <property type="entry name" value="CABNDNGRPT"/>
</dbReference>
<evidence type="ECO:0000256" key="1">
    <source>
        <dbReference type="SAM" id="SignalP"/>
    </source>
</evidence>
<dbReference type="Gene3D" id="2.150.10.10">
    <property type="entry name" value="Serralysin-like metalloprotease, C-terminal"/>
    <property type="match status" value="1"/>
</dbReference>
<dbReference type="SUPFAM" id="SSF51120">
    <property type="entry name" value="beta-Roll"/>
    <property type="match status" value="1"/>
</dbReference>
<keyword evidence="1" id="KW-0732">Signal</keyword>
<dbReference type="EMBL" id="JBIAMX010000021">
    <property type="protein sequence ID" value="MFF0546496.1"/>
    <property type="molecule type" value="Genomic_DNA"/>
</dbReference>
<feature type="signal peptide" evidence="1">
    <location>
        <begin position="1"/>
        <end position="28"/>
    </location>
</feature>
<proteinExistence type="predicted"/>
<feature type="chain" id="PRO_5045183658" description="Calcium-binding protein" evidence="1">
    <location>
        <begin position="29"/>
        <end position="171"/>
    </location>
</feature>
<protein>
    <recommendedName>
        <fullName evidence="4">Calcium-binding protein</fullName>
    </recommendedName>
</protein>
<dbReference type="InterPro" id="IPR001343">
    <property type="entry name" value="Hemolysn_Ca-bd"/>
</dbReference>
<gene>
    <name evidence="2" type="ORF">ACFYTF_27035</name>
</gene>
<accession>A0ABW6PVM6</accession>
<keyword evidence="3" id="KW-1185">Reference proteome</keyword>
<organism evidence="2 3">
    <name type="scientific">Nocardia thailandica</name>
    <dbReference type="NCBI Taxonomy" id="257275"/>
    <lineage>
        <taxon>Bacteria</taxon>
        <taxon>Bacillati</taxon>
        <taxon>Actinomycetota</taxon>
        <taxon>Actinomycetes</taxon>
        <taxon>Mycobacteriales</taxon>
        <taxon>Nocardiaceae</taxon>
        <taxon>Nocardia</taxon>
    </lineage>
</organism>
<dbReference type="RefSeq" id="WP_387702838.1">
    <property type="nucleotide sequence ID" value="NZ_JBIAMX010000021.1"/>
</dbReference>
<sequence>MNFRSLVVPAISGGVVAASLVLAAPAHAATTVGVVMNGSELRMTGSDFDDDIELRADGGAVVVISRTATVFTGAGSGCTRISDFSVRCASVATVNAQLGLGNDRFLNNTNRPSVIGGGAGADTLTGGAADDTISGGNGNDTLDGAGGRDTVAGGNNFDNCIGEIEAPTCES</sequence>
<dbReference type="Proteomes" id="UP001601444">
    <property type="component" value="Unassembled WGS sequence"/>
</dbReference>
<dbReference type="InterPro" id="IPR011049">
    <property type="entry name" value="Serralysin-like_metalloprot_C"/>
</dbReference>
<reference evidence="2 3" key="1">
    <citation type="submission" date="2024-10" db="EMBL/GenBank/DDBJ databases">
        <title>The Natural Products Discovery Center: Release of the First 8490 Sequenced Strains for Exploring Actinobacteria Biosynthetic Diversity.</title>
        <authorList>
            <person name="Kalkreuter E."/>
            <person name="Kautsar S.A."/>
            <person name="Yang D."/>
            <person name="Bader C.D."/>
            <person name="Teijaro C.N."/>
            <person name="Fluegel L."/>
            <person name="Davis C.M."/>
            <person name="Simpson J.R."/>
            <person name="Lauterbach L."/>
            <person name="Steele A.D."/>
            <person name="Gui C."/>
            <person name="Meng S."/>
            <person name="Li G."/>
            <person name="Viehrig K."/>
            <person name="Ye F."/>
            <person name="Su P."/>
            <person name="Kiefer A.F."/>
            <person name="Nichols A."/>
            <person name="Cepeda A.J."/>
            <person name="Yan W."/>
            <person name="Fan B."/>
            <person name="Jiang Y."/>
            <person name="Adhikari A."/>
            <person name="Zheng C.-J."/>
            <person name="Schuster L."/>
            <person name="Cowan T.M."/>
            <person name="Smanski M.J."/>
            <person name="Chevrette M.G."/>
            <person name="De Carvalho L.P.S."/>
            <person name="Shen B."/>
        </authorList>
    </citation>
    <scope>NUCLEOTIDE SEQUENCE [LARGE SCALE GENOMIC DNA]</scope>
    <source>
        <strain evidence="2 3">NPDC004045</strain>
    </source>
</reference>
<evidence type="ECO:0000313" key="2">
    <source>
        <dbReference type="EMBL" id="MFF0546496.1"/>
    </source>
</evidence>
<dbReference type="Pfam" id="PF00353">
    <property type="entry name" value="HemolysinCabind"/>
    <property type="match status" value="1"/>
</dbReference>
<name>A0ABW6PVM6_9NOCA</name>